<protein>
    <submittedName>
        <fullName evidence="1">3153_t:CDS:1</fullName>
    </submittedName>
</protein>
<organism evidence="1 2">
    <name type="scientific">Racocetra persica</name>
    <dbReference type="NCBI Taxonomy" id="160502"/>
    <lineage>
        <taxon>Eukaryota</taxon>
        <taxon>Fungi</taxon>
        <taxon>Fungi incertae sedis</taxon>
        <taxon>Mucoromycota</taxon>
        <taxon>Glomeromycotina</taxon>
        <taxon>Glomeromycetes</taxon>
        <taxon>Diversisporales</taxon>
        <taxon>Gigasporaceae</taxon>
        <taxon>Racocetra</taxon>
    </lineage>
</organism>
<dbReference type="EMBL" id="CAJVQC010091293">
    <property type="protein sequence ID" value="CAG8825906.1"/>
    <property type="molecule type" value="Genomic_DNA"/>
</dbReference>
<sequence length="141" mass="16093">SRGNKPDLMIRMFVHKKWEEIEYLESGKWNCNDEKIRDDHNKLVQFCLDGTEELFKICKKGSLNKNYIGFGVNIADESVDEVEEFVHALLILRNGMIVNAQEQKDKVKAITNVSQSSNDTPISDISENASARMCRLTPNSD</sequence>
<dbReference type="Proteomes" id="UP000789920">
    <property type="component" value="Unassembled WGS sequence"/>
</dbReference>
<proteinExistence type="predicted"/>
<name>A0ACA9S6T0_9GLOM</name>
<evidence type="ECO:0000313" key="2">
    <source>
        <dbReference type="Proteomes" id="UP000789920"/>
    </source>
</evidence>
<feature type="non-terminal residue" evidence="1">
    <location>
        <position position="141"/>
    </location>
</feature>
<gene>
    <name evidence="1" type="ORF">RPERSI_LOCUS26606</name>
</gene>
<keyword evidence="2" id="KW-1185">Reference proteome</keyword>
<comment type="caution">
    <text evidence="1">The sequence shown here is derived from an EMBL/GenBank/DDBJ whole genome shotgun (WGS) entry which is preliminary data.</text>
</comment>
<evidence type="ECO:0000313" key="1">
    <source>
        <dbReference type="EMBL" id="CAG8825906.1"/>
    </source>
</evidence>
<accession>A0ACA9S6T0</accession>
<reference evidence="1" key="1">
    <citation type="submission" date="2021-06" db="EMBL/GenBank/DDBJ databases">
        <authorList>
            <person name="Kallberg Y."/>
            <person name="Tangrot J."/>
            <person name="Rosling A."/>
        </authorList>
    </citation>
    <scope>NUCLEOTIDE SEQUENCE</scope>
    <source>
        <strain evidence="1">MA461A</strain>
    </source>
</reference>
<feature type="non-terminal residue" evidence="1">
    <location>
        <position position="1"/>
    </location>
</feature>